<organism evidence="2 3">
    <name type="scientific">Roseibium litorale</name>
    <dbReference type="NCBI Taxonomy" id="2803841"/>
    <lineage>
        <taxon>Bacteria</taxon>
        <taxon>Pseudomonadati</taxon>
        <taxon>Pseudomonadota</taxon>
        <taxon>Alphaproteobacteria</taxon>
        <taxon>Hyphomicrobiales</taxon>
        <taxon>Stappiaceae</taxon>
        <taxon>Roseibium</taxon>
    </lineage>
</organism>
<accession>A0ABR9CGH4</accession>
<dbReference type="PANTHER" id="PTHR34009">
    <property type="entry name" value="PROTEIN STAR"/>
    <property type="match status" value="1"/>
</dbReference>
<dbReference type="SUPFAM" id="SSF53335">
    <property type="entry name" value="S-adenosyl-L-methionine-dependent methyltransferases"/>
    <property type="match status" value="1"/>
</dbReference>
<reference evidence="2 3" key="2">
    <citation type="journal article" date="2021" name="Int. J. Syst. Evol. Microbiol.">
        <title>Roseibium litorale sp. nov., isolated from a tidal flat sediment and proposal for the reclassification of Labrenzia polysiphoniae as Roseibium polysiphoniae comb. nov.</title>
        <authorList>
            <person name="Liu Y."/>
            <person name="Pei T."/>
            <person name="Du J."/>
            <person name="Chao M."/>
            <person name="Deng M.R."/>
            <person name="Zhu H."/>
        </authorList>
    </citation>
    <scope>NUCLEOTIDE SEQUENCE [LARGE SCALE GENOMIC DNA]</scope>
    <source>
        <strain evidence="2 3">4C16A</strain>
    </source>
</reference>
<name>A0ABR9CGH4_9HYPH</name>
<dbReference type="InterPro" id="IPR006342">
    <property type="entry name" value="FkbM_mtfrase"/>
</dbReference>
<comment type="caution">
    <text evidence="2">The sequence shown here is derived from an EMBL/GenBank/DDBJ whole genome shotgun (WGS) entry which is preliminary data.</text>
</comment>
<feature type="domain" description="Methyltransferase FkbM" evidence="1">
    <location>
        <begin position="51"/>
        <end position="224"/>
    </location>
</feature>
<keyword evidence="3" id="KW-1185">Reference proteome</keyword>
<keyword evidence="2" id="KW-0489">Methyltransferase</keyword>
<sequence>MLLVFLKNWLLPPSVYLLVRRVLNKRSVAAGGMDGLLAKWLDKDNGFFVELGANDGYFQSNTWTLERKRNWRGVLIEPSLNNFLTCIDNRSARNHFECCACVPFGFEKPMLELTYSNLMTVAETSVLDQDEHAKAGLQNKLSIGYAAEKNAELIRFGAVARTLTDVLERASAPQEIDFLSLDVEGGELSVLKGLDFEKYRFNFMLIECWKLAEIQSYLAGFGYKVVDKLSKHDYLFAPAGRHPAMSV</sequence>
<dbReference type="RefSeq" id="WP_192145373.1">
    <property type="nucleotide sequence ID" value="NZ_JACYXI010000001.1"/>
</dbReference>
<dbReference type="InterPro" id="IPR053202">
    <property type="entry name" value="EGF_Rcpt_Signaling_Reg"/>
</dbReference>
<keyword evidence="2" id="KW-0808">Transferase</keyword>
<dbReference type="Gene3D" id="3.40.50.150">
    <property type="entry name" value="Vaccinia Virus protein VP39"/>
    <property type="match status" value="1"/>
</dbReference>
<proteinExistence type="predicted"/>
<reference evidence="3" key="1">
    <citation type="submission" date="2020-09" db="EMBL/GenBank/DDBJ databases">
        <title>The genome sequence of strain Labrenzia suaedae 4C16A.</title>
        <authorList>
            <person name="Liu Y."/>
        </authorList>
    </citation>
    <scope>NUCLEOTIDE SEQUENCE [LARGE SCALE GENOMIC DNA]</scope>
    <source>
        <strain evidence="3">4C16A</strain>
    </source>
</reference>
<evidence type="ECO:0000313" key="3">
    <source>
        <dbReference type="Proteomes" id="UP000632063"/>
    </source>
</evidence>
<dbReference type="Proteomes" id="UP000632063">
    <property type="component" value="Unassembled WGS sequence"/>
</dbReference>
<evidence type="ECO:0000259" key="1">
    <source>
        <dbReference type="Pfam" id="PF05050"/>
    </source>
</evidence>
<dbReference type="InterPro" id="IPR029063">
    <property type="entry name" value="SAM-dependent_MTases_sf"/>
</dbReference>
<dbReference type="PANTHER" id="PTHR34009:SF2">
    <property type="entry name" value="PROTEIN STAR"/>
    <property type="match status" value="1"/>
</dbReference>
<dbReference type="EMBL" id="JACYXI010000001">
    <property type="protein sequence ID" value="MBD8890001.1"/>
    <property type="molecule type" value="Genomic_DNA"/>
</dbReference>
<dbReference type="GO" id="GO:0008168">
    <property type="term" value="F:methyltransferase activity"/>
    <property type="evidence" value="ECO:0007669"/>
    <property type="project" value="UniProtKB-KW"/>
</dbReference>
<protein>
    <submittedName>
        <fullName evidence="2">FkbM family methyltransferase</fullName>
    </submittedName>
</protein>
<dbReference type="NCBIfam" id="TIGR01444">
    <property type="entry name" value="fkbM_fam"/>
    <property type="match status" value="1"/>
</dbReference>
<dbReference type="GO" id="GO:0032259">
    <property type="term" value="P:methylation"/>
    <property type="evidence" value="ECO:0007669"/>
    <property type="project" value="UniProtKB-KW"/>
</dbReference>
<gene>
    <name evidence="2" type="ORF">IG616_00450</name>
</gene>
<dbReference type="Pfam" id="PF05050">
    <property type="entry name" value="Methyltransf_21"/>
    <property type="match status" value="1"/>
</dbReference>
<evidence type="ECO:0000313" key="2">
    <source>
        <dbReference type="EMBL" id="MBD8890001.1"/>
    </source>
</evidence>